<evidence type="ECO:0000313" key="2">
    <source>
        <dbReference type="Proteomes" id="UP000050795"/>
    </source>
</evidence>
<name>A0AA85KA74_TRIRE</name>
<reference evidence="3" key="2">
    <citation type="submission" date="2023-11" db="UniProtKB">
        <authorList>
            <consortium name="WormBaseParasite"/>
        </authorList>
    </citation>
    <scope>IDENTIFICATION</scope>
</reference>
<feature type="chain" id="PRO_5041733894" evidence="1">
    <location>
        <begin position="23"/>
        <end position="228"/>
    </location>
</feature>
<dbReference type="Proteomes" id="UP000050795">
    <property type="component" value="Unassembled WGS sequence"/>
</dbReference>
<protein>
    <submittedName>
        <fullName evidence="3">Uncharacterized protein</fullName>
    </submittedName>
</protein>
<keyword evidence="2" id="KW-1185">Reference proteome</keyword>
<reference evidence="2" key="1">
    <citation type="submission" date="2022-06" db="EMBL/GenBank/DDBJ databases">
        <authorList>
            <person name="Berger JAMES D."/>
            <person name="Berger JAMES D."/>
        </authorList>
    </citation>
    <scope>NUCLEOTIDE SEQUENCE [LARGE SCALE GENOMIC DNA]</scope>
</reference>
<dbReference type="WBParaSite" id="TREG1_74430.2">
    <property type="protein sequence ID" value="TREG1_74430.2"/>
    <property type="gene ID" value="TREG1_74430"/>
</dbReference>
<evidence type="ECO:0000256" key="1">
    <source>
        <dbReference type="SAM" id="SignalP"/>
    </source>
</evidence>
<evidence type="ECO:0000313" key="3">
    <source>
        <dbReference type="WBParaSite" id="TREG1_74430.2"/>
    </source>
</evidence>
<accession>A0AA85KA74</accession>
<feature type="signal peptide" evidence="1">
    <location>
        <begin position="1"/>
        <end position="22"/>
    </location>
</feature>
<keyword evidence="1" id="KW-0732">Signal</keyword>
<organism evidence="2 3">
    <name type="scientific">Trichobilharzia regenti</name>
    <name type="common">Nasal bird schistosome</name>
    <dbReference type="NCBI Taxonomy" id="157069"/>
    <lineage>
        <taxon>Eukaryota</taxon>
        <taxon>Metazoa</taxon>
        <taxon>Spiralia</taxon>
        <taxon>Lophotrochozoa</taxon>
        <taxon>Platyhelminthes</taxon>
        <taxon>Trematoda</taxon>
        <taxon>Digenea</taxon>
        <taxon>Strigeidida</taxon>
        <taxon>Schistosomatoidea</taxon>
        <taxon>Schistosomatidae</taxon>
        <taxon>Trichobilharzia</taxon>
    </lineage>
</organism>
<dbReference type="AlphaFoldDB" id="A0AA85KA74"/>
<sequence length="228" mass="26794">MASASTSICLLITAFFLCSCESANVKLQRNETTEMEEMLNDAEYEIFGDVRIAVERIIKSYDDAILINENLTKQYESDIKAQVKLVRKVIKNRRRLRRFQECQESYTAARSLLDAYNYLFEEMKRLKYQYISFAVNTDNQIYEAEHLIHKYTKILKKTRYGPRNKGCNAFLTPTEIQDERVKRLVDLISKVHAEQAAYLKNTSLKTVFRGFLDGIQAILWKLYWRGRV</sequence>
<proteinExistence type="predicted"/>